<dbReference type="Proteomes" id="UP001214441">
    <property type="component" value="Unassembled WGS sequence"/>
</dbReference>
<proteinExistence type="predicted"/>
<dbReference type="RefSeq" id="WP_274047004.1">
    <property type="nucleotide sequence ID" value="NZ_JANCPR020000038.1"/>
</dbReference>
<protein>
    <submittedName>
        <fullName evidence="2">Helix-turn-helix domain-containing protein</fullName>
    </submittedName>
</protein>
<feature type="domain" description="HTH cro/C1-type" evidence="1">
    <location>
        <begin position="18"/>
        <end position="90"/>
    </location>
</feature>
<dbReference type="InterPro" id="IPR001387">
    <property type="entry name" value="Cro/C1-type_HTH"/>
</dbReference>
<sequence length="275" mass="31110">MCEQDHQARALRNELGTLLRAWRKRATRPQAAPAALLRRRGPGLTQRDVARLTRVSVTWYRELERGAPRDFGMDLLQDLAAVLDLSDTERTVLFQLALGHPPPLATPVGDEPVSPLVQPVLEALPYPAYISNLWWDIVAANSSHAHWFPSLGGNPMRWLFLTAEARQQLIDWPTDWALPALAEIRYALALHPDCAELQRLRDDILRSSPEASRLWANNAAQARPDQRVRRLRLPVREGTTAVQALAFAPLDAPSSRLIILQEQTQPEGKRREQKY</sequence>
<dbReference type="InterPro" id="IPR010982">
    <property type="entry name" value="Lambda_DNA-bd_dom_sf"/>
</dbReference>
<dbReference type="PANTHER" id="PTHR35010:SF2">
    <property type="entry name" value="BLL4672 PROTEIN"/>
    <property type="match status" value="1"/>
</dbReference>
<evidence type="ECO:0000259" key="1">
    <source>
        <dbReference type="SMART" id="SM00530"/>
    </source>
</evidence>
<accession>A0ABT7A5C7</accession>
<dbReference type="CDD" id="cd00093">
    <property type="entry name" value="HTH_XRE"/>
    <property type="match status" value="1"/>
</dbReference>
<evidence type="ECO:0000313" key="3">
    <source>
        <dbReference type="Proteomes" id="UP001214441"/>
    </source>
</evidence>
<dbReference type="PANTHER" id="PTHR35010">
    <property type="entry name" value="BLL4672 PROTEIN-RELATED"/>
    <property type="match status" value="1"/>
</dbReference>
<keyword evidence="3" id="KW-1185">Reference proteome</keyword>
<gene>
    <name evidence="2" type="ORF">NMN56_030865</name>
</gene>
<dbReference type="SUPFAM" id="SSF47413">
    <property type="entry name" value="lambda repressor-like DNA-binding domains"/>
    <property type="match status" value="1"/>
</dbReference>
<evidence type="ECO:0000313" key="2">
    <source>
        <dbReference type="EMBL" id="MDJ1136272.1"/>
    </source>
</evidence>
<name>A0ABT7A5C7_9ACTN</name>
<dbReference type="Pfam" id="PF17765">
    <property type="entry name" value="MLTR_LBD"/>
    <property type="match status" value="1"/>
</dbReference>
<dbReference type="EMBL" id="JANCPR020000038">
    <property type="protein sequence ID" value="MDJ1136272.1"/>
    <property type="molecule type" value="Genomic_DNA"/>
</dbReference>
<comment type="caution">
    <text evidence="2">The sequence shown here is derived from an EMBL/GenBank/DDBJ whole genome shotgun (WGS) entry which is preliminary data.</text>
</comment>
<organism evidence="2 3">
    <name type="scientific">Streptomyces iconiensis</name>
    <dbReference type="NCBI Taxonomy" id="1384038"/>
    <lineage>
        <taxon>Bacteria</taxon>
        <taxon>Bacillati</taxon>
        <taxon>Actinomycetota</taxon>
        <taxon>Actinomycetes</taxon>
        <taxon>Kitasatosporales</taxon>
        <taxon>Streptomycetaceae</taxon>
        <taxon>Streptomyces</taxon>
    </lineage>
</organism>
<dbReference type="Gene3D" id="3.30.450.180">
    <property type="match status" value="1"/>
</dbReference>
<reference evidence="2 3" key="1">
    <citation type="submission" date="2023-05" db="EMBL/GenBank/DDBJ databases">
        <title>Streptantibioticus silvisoli sp. nov., acidotolerant actinomycetes 1 from pine litter.</title>
        <authorList>
            <person name="Swiecimska M."/>
            <person name="Golinska P."/>
            <person name="Sangal V."/>
            <person name="Wachnowicz B."/>
            <person name="Goodfellow M."/>
        </authorList>
    </citation>
    <scope>NUCLEOTIDE SEQUENCE [LARGE SCALE GENOMIC DNA]</scope>
    <source>
        <strain evidence="2 3">DSM 42109</strain>
    </source>
</reference>
<dbReference type="Pfam" id="PF13560">
    <property type="entry name" value="HTH_31"/>
    <property type="match status" value="1"/>
</dbReference>
<dbReference type="SMART" id="SM00530">
    <property type="entry name" value="HTH_XRE"/>
    <property type="match status" value="1"/>
</dbReference>
<dbReference type="InterPro" id="IPR041413">
    <property type="entry name" value="MLTR_LBD"/>
</dbReference>
<dbReference type="Gene3D" id="1.10.260.40">
    <property type="entry name" value="lambda repressor-like DNA-binding domains"/>
    <property type="match status" value="1"/>
</dbReference>